<name>A0ABP8BSV7_9ACTN</name>
<keyword evidence="3" id="KW-1185">Reference proteome</keyword>
<evidence type="ECO:0008006" key="4">
    <source>
        <dbReference type="Google" id="ProtNLM"/>
    </source>
</evidence>
<feature type="chain" id="PRO_5045945373" description="Lipoprotein" evidence="1">
    <location>
        <begin position="27"/>
        <end position="184"/>
    </location>
</feature>
<organism evidence="2 3">
    <name type="scientific">Actinomadura meridiana</name>
    <dbReference type="NCBI Taxonomy" id="559626"/>
    <lineage>
        <taxon>Bacteria</taxon>
        <taxon>Bacillati</taxon>
        <taxon>Actinomycetota</taxon>
        <taxon>Actinomycetes</taxon>
        <taxon>Streptosporangiales</taxon>
        <taxon>Thermomonosporaceae</taxon>
        <taxon>Actinomadura</taxon>
    </lineage>
</organism>
<gene>
    <name evidence="2" type="ORF">GCM10022254_04410</name>
</gene>
<dbReference type="RefSeq" id="WP_344888735.1">
    <property type="nucleotide sequence ID" value="NZ_BAABAS010000003.1"/>
</dbReference>
<keyword evidence="1" id="KW-0732">Signal</keyword>
<reference evidence="3" key="1">
    <citation type="journal article" date="2019" name="Int. J. Syst. Evol. Microbiol.">
        <title>The Global Catalogue of Microorganisms (GCM) 10K type strain sequencing project: providing services to taxonomists for standard genome sequencing and annotation.</title>
        <authorList>
            <consortium name="The Broad Institute Genomics Platform"/>
            <consortium name="The Broad Institute Genome Sequencing Center for Infectious Disease"/>
            <person name="Wu L."/>
            <person name="Ma J."/>
        </authorList>
    </citation>
    <scope>NUCLEOTIDE SEQUENCE [LARGE SCALE GENOMIC DNA]</scope>
    <source>
        <strain evidence="3">JCM 17440</strain>
    </source>
</reference>
<evidence type="ECO:0000313" key="3">
    <source>
        <dbReference type="Proteomes" id="UP001501710"/>
    </source>
</evidence>
<proteinExistence type="predicted"/>
<feature type="signal peptide" evidence="1">
    <location>
        <begin position="1"/>
        <end position="26"/>
    </location>
</feature>
<comment type="caution">
    <text evidence="2">The sequence shown here is derived from an EMBL/GenBank/DDBJ whole genome shotgun (WGS) entry which is preliminary data.</text>
</comment>
<sequence length="184" mass="18865">MALSHRAMAVAVAALLLTGGVTGCSAFGNDSDPASAAAGSATGKAGVDNATDTVANGTFATPAAAGAKVDVGILGLKVSGRLATLNFQLTPRLPTGDQGALSPYDLNGKHVLGTSLIDPVNLKRYVVVKDSRGRELATDDLFTKLTNNQPGHLNATFAAPPENVKSVDVQIGSWPTFRNIPVER</sequence>
<dbReference type="Proteomes" id="UP001501710">
    <property type="component" value="Unassembled WGS sequence"/>
</dbReference>
<accession>A0ABP8BSV7</accession>
<protein>
    <recommendedName>
        <fullName evidence="4">Lipoprotein</fullName>
    </recommendedName>
</protein>
<dbReference type="PROSITE" id="PS51257">
    <property type="entry name" value="PROKAR_LIPOPROTEIN"/>
    <property type="match status" value="1"/>
</dbReference>
<dbReference type="EMBL" id="BAABAS010000003">
    <property type="protein sequence ID" value="GAA4224597.1"/>
    <property type="molecule type" value="Genomic_DNA"/>
</dbReference>
<evidence type="ECO:0000256" key="1">
    <source>
        <dbReference type="SAM" id="SignalP"/>
    </source>
</evidence>
<evidence type="ECO:0000313" key="2">
    <source>
        <dbReference type="EMBL" id="GAA4224597.1"/>
    </source>
</evidence>